<gene>
    <name evidence="1" type="ORF">GT019_14685</name>
</gene>
<dbReference type="Proteomes" id="UP000665561">
    <property type="component" value="Unassembled WGS sequence"/>
</dbReference>
<accession>A0ABW9XR50</accession>
<evidence type="ECO:0000313" key="1">
    <source>
        <dbReference type="EMBL" id="NBD25127.1"/>
    </source>
</evidence>
<dbReference type="InterPro" id="IPR009377">
    <property type="entry name" value="EutA"/>
</dbReference>
<evidence type="ECO:0000313" key="2">
    <source>
        <dbReference type="Proteomes" id="UP000665561"/>
    </source>
</evidence>
<dbReference type="InterPro" id="IPR043129">
    <property type="entry name" value="ATPase_NBD"/>
</dbReference>
<evidence type="ECO:0008006" key="3">
    <source>
        <dbReference type="Google" id="ProtNLM"/>
    </source>
</evidence>
<dbReference type="SUPFAM" id="SSF53067">
    <property type="entry name" value="Actin-like ATPase domain"/>
    <property type="match status" value="1"/>
</dbReference>
<dbReference type="Pfam" id="PF06277">
    <property type="entry name" value="EutA"/>
    <property type="match status" value="1"/>
</dbReference>
<name>A0ABW9XR50_9BACL</name>
<comment type="caution">
    <text evidence="1">The sequence shown here is derived from an EMBL/GenBank/DDBJ whole genome shotgun (WGS) entry which is preliminary data.</text>
</comment>
<sequence length="494" mass="50882">MVEHWLTSVGIDIGTSTTKWILSRLKLTLVSDGSALPRYEIADRILAHVSPIYPTPLSGDEAIDVPAVVALLDEGYAGAGIVAEQVQTGAVLITGETATKRNAEQLAHGLARHAGPFVAAAAGADLEALLAGKGSGAQRRSLETDGIVANVDIGGGTANAVYFRRGQPVATATFHVGGRLVRLERSGRVRYAAPALKEWSAGSGDVPPLPPEGSEASFDALQRVCRAMSDTLLRCVCGEAAALAGSKALFVGQPAAHLPCPAEIWISGGVGALMEGPPPASAAETARFGDIGPLLAAGLAELAGTFAVPVRAAEQSARATVIGAGTQTAALSGATLYCSPGVLPLRNVPVVVCEWPPEAADAGTDAGLLAHAAAEAVARGCALYGREQGGDPPFALGLRAPGYVSYRRLSSIADALIAAYASAKLQESILLLVCSNDMAKSLGNRLFGKLGEPWRRKLVCLDQLVPQEGDYLDVGEPLREDVVPVIVKSLLFGG</sequence>
<proteinExistence type="predicted"/>
<reference evidence="1 2" key="1">
    <citation type="submission" date="2020-01" db="EMBL/GenBank/DDBJ databases">
        <title>Paenibacillus soybeanensis sp. nov. isolated from the nodules of soybean (Glycine max(L.) Merr).</title>
        <authorList>
            <person name="Wang H."/>
        </authorList>
    </citation>
    <scope>NUCLEOTIDE SEQUENCE [LARGE SCALE GENOMIC DNA]</scope>
    <source>
        <strain evidence="1 2">T1</strain>
    </source>
</reference>
<dbReference type="EMBL" id="JAAAMV010000010">
    <property type="protein sequence ID" value="NBD25127.1"/>
    <property type="molecule type" value="Genomic_DNA"/>
</dbReference>
<keyword evidence="2" id="KW-1185">Reference proteome</keyword>
<organism evidence="1 2">
    <name type="scientific">Paenibacillus glycinis</name>
    <dbReference type="NCBI Taxonomy" id="2697035"/>
    <lineage>
        <taxon>Bacteria</taxon>
        <taxon>Bacillati</taxon>
        <taxon>Bacillota</taxon>
        <taxon>Bacilli</taxon>
        <taxon>Bacillales</taxon>
        <taxon>Paenibacillaceae</taxon>
        <taxon>Paenibacillus</taxon>
    </lineage>
</organism>
<dbReference type="PIRSF" id="PIRSF012293">
    <property type="entry name" value="EutA"/>
    <property type="match status" value="1"/>
</dbReference>
<protein>
    <recommendedName>
        <fullName evidence="3">Ethanolamine utilization protein</fullName>
    </recommendedName>
</protein>